<dbReference type="InterPro" id="IPR022385">
    <property type="entry name" value="Rhs_assc_core"/>
</dbReference>
<keyword evidence="4" id="KW-0677">Repeat</keyword>
<dbReference type="Pfam" id="PF25023">
    <property type="entry name" value="TEN_YD-shell"/>
    <property type="match status" value="2"/>
</dbReference>
<dbReference type="PRINTS" id="PR00394">
    <property type="entry name" value="RHSPROTEIN"/>
</dbReference>
<comment type="subcellular location">
    <subcellularLocation>
        <location evidence="1">Secreted</location>
    </subcellularLocation>
</comment>
<dbReference type="NCBIfam" id="TIGR01643">
    <property type="entry name" value="YD_repeat_2x"/>
    <property type="match status" value="4"/>
</dbReference>
<dbReference type="NCBIfam" id="TIGR03696">
    <property type="entry name" value="Rhs_assc_core"/>
    <property type="match status" value="1"/>
</dbReference>
<evidence type="ECO:0000256" key="4">
    <source>
        <dbReference type="ARBA" id="ARBA00022737"/>
    </source>
</evidence>
<dbReference type="InterPro" id="IPR036844">
    <property type="entry name" value="Hint_dom_sf"/>
</dbReference>
<proteinExistence type="predicted"/>
<dbReference type="GO" id="GO:0005975">
    <property type="term" value="P:carbohydrate metabolic process"/>
    <property type="evidence" value="ECO:0007669"/>
    <property type="project" value="UniProtKB-ARBA"/>
</dbReference>
<dbReference type="Pfam" id="PF24517">
    <property type="entry name" value="CBM96"/>
    <property type="match status" value="1"/>
</dbReference>
<evidence type="ECO:0000256" key="1">
    <source>
        <dbReference type="ARBA" id="ARBA00004613"/>
    </source>
</evidence>
<protein>
    <submittedName>
        <fullName evidence="7">RHS repeat-associated core domain-containing protein</fullName>
    </submittedName>
</protein>
<dbReference type="InterPro" id="IPR003587">
    <property type="entry name" value="Hint_dom_N"/>
</dbReference>
<dbReference type="EMBL" id="FOGI01000018">
    <property type="protein sequence ID" value="SES47801.1"/>
    <property type="molecule type" value="Genomic_DNA"/>
</dbReference>
<evidence type="ECO:0000313" key="8">
    <source>
        <dbReference type="Proteomes" id="UP000199051"/>
    </source>
</evidence>
<dbReference type="InterPro" id="IPR028994">
    <property type="entry name" value="Integrin_alpha_N"/>
</dbReference>
<dbReference type="InterPro" id="IPR045351">
    <property type="entry name" value="DUF6531"/>
</dbReference>
<dbReference type="Pfam" id="PF01833">
    <property type="entry name" value="TIG"/>
    <property type="match status" value="2"/>
</dbReference>
<dbReference type="Proteomes" id="UP000199051">
    <property type="component" value="Unassembled WGS sequence"/>
</dbReference>
<accession>A0A1H9XNW2</accession>
<dbReference type="InterPro" id="IPR014756">
    <property type="entry name" value="Ig_E-set"/>
</dbReference>
<dbReference type="SMART" id="SM00306">
    <property type="entry name" value="HintN"/>
    <property type="match status" value="1"/>
</dbReference>
<dbReference type="InterPro" id="IPR050708">
    <property type="entry name" value="T6SS_VgrG/RHS"/>
</dbReference>
<dbReference type="InterPro" id="IPR008969">
    <property type="entry name" value="CarboxyPept-like_regulatory"/>
</dbReference>
<dbReference type="SUPFAM" id="SSF69318">
    <property type="entry name" value="Integrin alpha N-terminal domain"/>
    <property type="match status" value="1"/>
</dbReference>
<evidence type="ECO:0000256" key="5">
    <source>
        <dbReference type="SAM" id="MobiDB-lite"/>
    </source>
</evidence>
<dbReference type="InterPro" id="IPR013517">
    <property type="entry name" value="FG-GAP"/>
</dbReference>
<dbReference type="InterPro" id="IPR055372">
    <property type="entry name" value="CBM96"/>
</dbReference>
<feature type="region of interest" description="Disordered" evidence="5">
    <location>
        <begin position="2545"/>
        <end position="2622"/>
    </location>
</feature>
<sequence length="4090" mass="432723">MRAPSRFAVLSRYLVLALVLAVVAVGLPASLSVLGRAGEPRDQAKPAGPPVRVRELTDLRTATSRRFEMSDGMVEAEVSAQPQHFRAGDGAWQPIDTTVRERAGGGYVYANDTNAFASSFGDTTDRLARFAWNGTEVDLGVDGPAKPVRPEVERDSVTYPGAFDGADVRYRVTPDALKEEIVLTAPAKEPVYRFAVRLDGVVPQQRPDGSIAFFRGGEGAPVYTMPAPFMVDSAKDAKKARSDKVSQTVEQRDGRITVTVRADAAWLAAPERQYPVVIDPTITIEPTSNTGQDSQIWSDTPDRNDGANYQLSVGTDNTGIARSLVKFDTSVIPAGASLASAKLRMYYDSELHTGANAVAMQAHRVTAGWSENAVTWNNFQAAFAEAGVAGAVKQANVTQVWSEWDVRNIAQTWVSGSAPNHGLLVKATDEALNRGGAVHHGAEFVYNGDIPTFPKLVVTYGTAGATLQPITKAYATGAELTWTPYAGNDIVDYQVHRSVSQVYTPSASTLVTSVGPSATRFVDTTAPVTPDSAPDLGWNTYHYMVVVKTRDGQLIPSGTQTTRTPKAGQVRQTFRGGSDTTFSATQPNTNLDVLSGSPWTQVGNNGATFGKTRTVVKFDGLNAIPPGTTVTDADLSLWSFYSNGSGATFDGHPLTRAFVENQATWNRASTATAWTTPGGDIGARADFVSGVTDKPNWLIWENAAMVQGWVDNPATNNGFQVKLRDENGAQQRILLLSDEATEPGLRPTLEVSYQGTPPAPPAAPIVSSTDYPADGQPHGGAGQAGVFTLKPGNSVGIIKFAYQLDSDTRPTEVPATGQITVNLTPAASGTRTLTVRALTATGVSSTPTTYTFVVGEPPRHKKTKADFNGDGRDDVVTFTRGTGADAYVALSDGTKFTGDGVKWHDSIAAQDQIPLTGDVNGDGKADLVSFTRGADADVFVALSDGTKFAPTPVKWHDGFAGGNDIPLVGDFNGDGRDDIATATRGTDASVYVALSDGTQFGPTQTKWHASFAAGTAMPAVGDVNGDHKDDIVAFTGGEAADVFVALSDGTAFGQAAKWHDTFAPDANRAGVGDIDGDDKADVLAFSGGQVTAATSTGTAFGTPRQWHAGFAPDDQLPGIGDFTGDGKLDIVSFTRGSTALAWVAPSDGARFGTSAQWHNHFAAGTEVPRPSLFAAGPGTQAPVPPAAPLVSSVDYPADGQPHGSAGRPGSFVLKPGDGVPVAKFVYQLDSDTQPTEVVATGEVSVTVTPTSAGNRTLTVRAYTAGGLASPPKTYAFVVAAPAQPPAAPQVSSTDYPADGQPHGVPGQAGTFTLKPGSAVLVTGYRWQLDDGGSTDVAGAGDVSITATPSTPGQHTLTVRALGTENLISPPTTHTFVVGDPPGGPGAPQVVSLDYPSGGAPHGAPGKEGSFTFRPTGSTAVAGYRWQLNGGPMTDVPGTGKVNVKITPTTAGTQTLSVRTYTGTGASSAPANYVFEVAQLTPPDAPAVSSSDYPADGQPHGDAGREGTFTFRPTGTTAISGYRWKLDETATVDVPGTGDVPVRITPPTGGTHTLVVWAIGVTGSASAPTTYSFLVAGAAPTPATPLVSSTDYPADGQLHGSLGQAGAFTLRAQGSVAADAFRYQLDTDAAATEVPAGTGSATVSLTPVRSGQRTLTVWAKVTATGVLSTPARYAFAVGAPAGPRDYFHDAAGQLVGVTNNSGEAAAYRYDAAGNLEATDRYRTDAVSIFAIVPARGPVGSTVEISGTGFATAASGNAVTFDGVAAQVTAASANRLSVVVPAGTGAGAVKVAAGGKSADSRTPFAVTRGVPAPAITAVSTDRANPGDTITITGSGFDPDPTRDVVLFHQTTARVKQAGPNSLTVEVPAAASSGRISVRTPGGTATAGGDFLIAPRGFVMANLVNGGRIELGRPLDLQIPAGKAAVVLVDGAFGERVHLDLENNTVPVRSAMWMFTPHGGDFARRTMGDPLDLWAGSTLRQDIPMFAANGTYTIVVAPDDNAAGSVRITASHTLTGDKLTRDGTGVPFTVSASEQKTEMPFTATEGEWLSLGLTDLSMPQHTFNVTITHPDGYSNTWKHSLKIYTPTMVFRARKTGTYKLTVTFGPQELGFGKVWLSGVVDAGRLAIDGPGTLMRINRPGQSVRMPFTGTANQNLRFAITENTLRENGRPGYPAGILVEPDENQVELRTGTQETKQIPVRKNGEHNLFMSGWEAVGTARGWLSTAVEGGAFPVDSTKRITFDRPGREVWLDYDGVKDRPLRLVARDKSLPGALRMRLYRPSDGQQIATTYENKLDVEALPETGRYRLYLAPEYATTGQVTMAASVPIDLGLVSPDSPPTTQQITVPGQTVTARFAGTAGQRLSLGFTSPTIGYLKYRVSKPDGGALDLVGLGYSLPYGFDLTTLPVTGEYKILLEPMDEISNPATGELTVAFSGEADGGKAEIGGPARTITIGKIAQNGKLTFDGTANDVLQLDITRAFPNNTGAYYSLIAPDGTISPRHSWMSYDRFKLSALKATGTYTLVFDPGNNVTGSMTVAISKPAAALGAEPGPRIDPVAPKTAKCVPADPAPPVAKLSPGPDGSRQAQPAPEPPAQVTPPCDAPPGGWQPDTANLNGTDWTTRYDPAPTRTRPLEFPIGYTGVVGEVKSTSGQPLAGVPVSVGGNRATTDDKGKFALTGLASGHVSLRVDGRTNAHNREFGAFDISVDLKAKQVLVLPHTVFLPEVDQASKIKVPSPTTAETVLTTKAIPGLEVRLPAGTVVRDAQGDVATELSLTPIPIDRPPFPLPPTKVPVYFTVQPGGGYLFPEGATIVYPNYTKEPPGTRTQFWNYDPDGQGWHIYGYGTVSPDGRQIVPDPSVRFYRLTGAMTAVPGMNPPRIAPRPNGARVGDPVDPSTGLMVDEVVDMVVDDIAPIEIKRTYQQGDTDIRAFGVGASFNYGVYPWSPGQIGSFDFQEFDLVQPDGSKIHYRRTSPGKDFAGAVFAADPTPTRFDGSTVRWIDSGWDVFLRDGSVLTIGEEAPIQQERDKFGNTTTVTRATAPPGTDGKVRANGPITQITSPSGRWVRFSYDESNPPRVKAIEDNIGRRVSYTYDATGHLETVTDLRGGTTTYTWDDKGRLKTITDPRGTRYLLNEYDDKGRVKQQTAADGGLTKFDYVESGDAIVETRMTDARAAVRRFTFTPAGSVLTDTKAFGTPLAQTTTFEYEADGVRRKSMTDALQRRTTYLYYANGQLKEKTELAGTAEARTEKWERNGPNSELTKHTDAYGKDTVYALDSRGAVESVTDTVNRKTTYVTNSRGLITKVTKPNGKFTTTDYVGTDAVRGTDELGRAETTAFDSIGRVTQATDARGATTSTTYTAANDVASITDPLGRTTSYDYDPNGNQSRVTDPRGGETVLAYDRMDRVERITDPLGNFEQVRYDENGNEKQHTSRRGIITESDYDELDRRKERRYGTESTTKFTYDLANRLRRTEDSAAGVATTDYDGFDRVKTETTKHGTVSYDYSPTVRDRTMTVAGRPVVRHVYNAAGELSEVQQGGTAVTTVGRDANGRPERVGAPGTGVSQTFAYDDAGQVKSITYRSGSTVIGDLAYTYDAAGNPIRTSGAYSRAMLPEQFGQASYDKANRVRAVGGTPVSHDLDGNLVSDGVTTYQWNARGQLAGQTGAGVTANFAYAPDGRRLGRTVNGVTTDYLYDGDNPVQEKVNGTVTATLTSSGTDGFQLREAAGVTRRYLTDAQGSTLGLVDNAGAGASYTYEPFGRTYVSGPDNGNANRYTGREDDGTGLYYNRARYYSPVLQRFLSEDPIGFDGGTNLYGYVGNKPTSYTDPQGTKPANNCVTNSFTPDVRVRMADGSSKPIAEVAVGERVLATDEVTGRTEERVVTDTIVGDGSKELADITVDTDGDGVGDSSITGTAGHPFWVAGEWRDAGDLRAGDLLRTATGTFVTVTAVSERTAQQRVHNLTVDGVHTFYVLVGGVPVLVHNGTCKTVTENQAGRFGDLDPGVPGDGLTPHHMPQAALGHTTRRNGGAIVMKQADHELTRTYGPKGRATKQAESGLPFRDVLARDIMDLRRIGQQVYGDPTYYNQGIKDLLAYYRGIGML</sequence>
<dbReference type="InterPro" id="IPR031325">
    <property type="entry name" value="RHS_repeat"/>
</dbReference>
<dbReference type="InterPro" id="IPR002909">
    <property type="entry name" value="IPT_dom"/>
</dbReference>
<feature type="region of interest" description="Disordered" evidence="5">
    <location>
        <begin position="1484"/>
        <end position="1511"/>
    </location>
</feature>
<feature type="compositionally biased region" description="Polar residues" evidence="5">
    <location>
        <begin position="2605"/>
        <end position="2615"/>
    </location>
</feature>
<gene>
    <name evidence="7" type="ORF">SAMN04487818_1181</name>
</gene>
<name>A0A1H9XNW2_9PSEU</name>
<feature type="region of interest" description="Disordered" evidence="5">
    <location>
        <begin position="3364"/>
        <end position="3384"/>
    </location>
</feature>
<feature type="compositionally biased region" description="Pro residues" evidence="5">
    <location>
        <begin position="2584"/>
        <end position="2597"/>
    </location>
</feature>
<reference evidence="8" key="1">
    <citation type="submission" date="2016-10" db="EMBL/GenBank/DDBJ databases">
        <authorList>
            <person name="Varghese N."/>
            <person name="Submissions S."/>
        </authorList>
    </citation>
    <scope>NUCLEOTIDE SEQUENCE [LARGE SCALE GENOMIC DNA]</scope>
    <source>
        <strain evidence="8">DSM 44260</strain>
    </source>
</reference>
<feature type="compositionally biased region" description="Polar residues" evidence="5">
    <location>
        <begin position="3365"/>
        <end position="3380"/>
    </location>
</feature>
<dbReference type="Gene3D" id="2.40.128.340">
    <property type="match status" value="2"/>
</dbReference>
<dbReference type="InterPro" id="IPR013783">
    <property type="entry name" value="Ig-like_fold"/>
</dbReference>
<dbReference type="Gene3D" id="2.170.16.10">
    <property type="entry name" value="Hedgehog/Intein (Hint) domain"/>
    <property type="match status" value="1"/>
</dbReference>
<dbReference type="NCBIfam" id="NF033679">
    <property type="entry name" value="DNRLRE_dom"/>
    <property type="match status" value="2"/>
</dbReference>
<dbReference type="GO" id="GO:0005576">
    <property type="term" value="C:extracellular region"/>
    <property type="evidence" value="ECO:0007669"/>
    <property type="project" value="UniProtKB-SubCell"/>
</dbReference>
<dbReference type="Pfam" id="PF13517">
    <property type="entry name" value="FG-GAP_3"/>
    <property type="match status" value="1"/>
</dbReference>
<evidence type="ECO:0000313" key="7">
    <source>
        <dbReference type="EMBL" id="SES47801.1"/>
    </source>
</evidence>
<evidence type="ECO:0000256" key="2">
    <source>
        <dbReference type="ARBA" id="ARBA00022525"/>
    </source>
</evidence>
<organism evidence="7 8">
    <name type="scientific">Actinokineospora terrae</name>
    <dbReference type="NCBI Taxonomy" id="155974"/>
    <lineage>
        <taxon>Bacteria</taxon>
        <taxon>Bacillati</taxon>
        <taxon>Actinomycetota</taxon>
        <taxon>Actinomycetes</taxon>
        <taxon>Pseudonocardiales</taxon>
        <taxon>Pseudonocardiaceae</taxon>
        <taxon>Actinokineospora</taxon>
    </lineage>
</organism>
<dbReference type="SUPFAM" id="SSF81296">
    <property type="entry name" value="E set domains"/>
    <property type="match status" value="2"/>
</dbReference>
<evidence type="ECO:0000256" key="3">
    <source>
        <dbReference type="ARBA" id="ARBA00022729"/>
    </source>
</evidence>
<dbReference type="Pfam" id="PF07591">
    <property type="entry name" value="PT-HINT"/>
    <property type="match status" value="1"/>
</dbReference>
<dbReference type="Pfam" id="PF20148">
    <property type="entry name" value="DUF6531"/>
    <property type="match status" value="1"/>
</dbReference>
<keyword evidence="3" id="KW-0732">Signal</keyword>
<dbReference type="PANTHER" id="PTHR32305:SF15">
    <property type="entry name" value="PROTEIN RHSA-RELATED"/>
    <property type="match status" value="1"/>
</dbReference>
<dbReference type="CDD" id="cd00081">
    <property type="entry name" value="Hint"/>
    <property type="match status" value="1"/>
</dbReference>
<dbReference type="SUPFAM" id="SSF51294">
    <property type="entry name" value="Hedgehog/intein (Hint) domain"/>
    <property type="match status" value="1"/>
</dbReference>
<evidence type="ECO:0000259" key="6">
    <source>
        <dbReference type="SMART" id="SM00306"/>
    </source>
</evidence>
<feature type="domain" description="Hint" evidence="6">
    <location>
        <begin position="3828"/>
        <end position="3930"/>
    </location>
</feature>
<keyword evidence="2" id="KW-0964">Secreted</keyword>
<dbReference type="PANTHER" id="PTHR32305">
    <property type="match status" value="1"/>
</dbReference>
<dbReference type="STRING" id="155974.SAMN04487818_1181"/>
<dbReference type="Gene3D" id="2.60.40.10">
    <property type="entry name" value="Immunoglobulins"/>
    <property type="match status" value="2"/>
</dbReference>
<dbReference type="Pfam" id="PF05593">
    <property type="entry name" value="RHS_repeat"/>
    <property type="match status" value="1"/>
</dbReference>
<dbReference type="InterPro" id="IPR056823">
    <property type="entry name" value="TEN-like_YD-shell"/>
</dbReference>
<dbReference type="SUPFAM" id="SSF49464">
    <property type="entry name" value="Carboxypeptidase regulatory domain-like"/>
    <property type="match status" value="1"/>
</dbReference>
<keyword evidence="8" id="KW-1185">Reference proteome</keyword>
<dbReference type="InterPro" id="IPR006530">
    <property type="entry name" value="YD"/>
</dbReference>
<dbReference type="Gene3D" id="2.180.10.10">
    <property type="entry name" value="RHS repeat-associated core"/>
    <property type="match status" value="3"/>
</dbReference>